<proteinExistence type="predicted"/>
<organism evidence="1 2">
    <name type="scientific">Aspergillus chevalieri</name>
    <name type="common">Eurotium chevalieri</name>
    <dbReference type="NCBI Taxonomy" id="182096"/>
    <lineage>
        <taxon>Eukaryota</taxon>
        <taxon>Fungi</taxon>
        <taxon>Dikarya</taxon>
        <taxon>Ascomycota</taxon>
        <taxon>Pezizomycotina</taxon>
        <taxon>Eurotiomycetes</taxon>
        <taxon>Eurotiomycetidae</taxon>
        <taxon>Eurotiales</taxon>
        <taxon>Aspergillaceae</taxon>
        <taxon>Aspergillus</taxon>
        <taxon>Aspergillus subgen. Aspergillus</taxon>
    </lineage>
</organism>
<dbReference type="EMBL" id="AP024420">
    <property type="protein sequence ID" value="BCR88902.1"/>
    <property type="molecule type" value="Genomic_DNA"/>
</dbReference>
<dbReference type="GeneID" id="66983260"/>
<reference evidence="1" key="1">
    <citation type="submission" date="2021-01" db="EMBL/GenBank/DDBJ databases">
        <authorList>
            <consortium name="Aspergillus chevalieri M1 genome sequencing consortium"/>
            <person name="Kazuki M."/>
            <person name="Futagami T."/>
        </authorList>
    </citation>
    <scope>NUCLEOTIDE SEQUENCE</scope>
    <source>
        <strain evidence="1">M1</strain>
    </source>
</reference>
<dbReference type="RefSeq" id="XP_043137424.1">
    <property type="nucleotide sequence ID" value="XM_043279779.1"/>
</dbReference>
<dbReference type="AlphaFoldDB" id="A0A7R7VQF2"/>
<evidence type="ECO:0000313" key="2">
    <source>
        <dbReference type="Proteomes" id="UP000637239"/>
    </source>
</evidence>
<accession>A0A7R7VQF2</accession>
<sequence length="290" mass="33379">MSHNTTPFNQAFAILSLRSTYLFTSISTTNPQHGATRPNFHADTPKVDDQFTLQATLQATLQQEVKAKSIQRLNLSDTKRRRILDVPNAETEEKNIAASSSSTKQGLLARAAHSPDQLSQSEIQLLMHRYWAEVTVDSRFTTEQKHRSLFAEKGDGLLEGIQRDVFLYIDKDCVDSTLGPSRMTDNMDNMWVYAVDPEYTPNPDEKDGYKGYLRVRVQQTMHRFFKARRFHADEYPMQYLWRASLKAPRAQAFMSIYDDELDDWEDGLSTEDWGLSVDIDGAVHTYRFFC</sequence>
<dbReference type="Proteomes" id="UP000637239">
    <property type="component" value="Chromosome 5"/>
</dbReference>
<name>A0A7R7VQF2_ASPCH</name>
<reference evidence="1" key="2">
    <citation type="submission" date="2021-02" db="EMBL/GenBank/DDBJ databases">
        <title>Aspergillus chevalieri M1 genome sequence.</title>
        <authorList>
            <person name="Kadooka C."/>
            <person name="Mori K."/>
            <person name="Futagami T."/>
        </authorList>
    </citation>
    <scope>NUCLEOTIDE SEQUENCE</scope>
    <source>
        <strain evidence="1">M1</strain>
    </source>
</reference>
<evidence type="ECO:0000313" key="1">
    <source>
        <dbReference type="EMBL" id="BCR88902.1"/>
    </source>
</evidence>
<dbReference type="KEGG" id="ache:ACHE_50100S"/>
<keyword evidence="2" id="KW-1185">Reference proteome</keyword>
<protein>
    <submittedName>
        <fullName evidence="1">Uncharacterized protein</fullName>
    </submittedName>
</protein>
<gene>
    <name evidence="1" type="ORF">ACHE_50100S</name>
</gene>